<keyword evidence="2" id="KW-1185">Reference proteome</keyword>
<evidence type="ECO:0000313" key="2">
    <source>
        <dbReference type="Proteomes" id="UP000834106"/>
    </source>
</evidence>
<sequence length="115" mass="13276">MPVSVCSKTRISLGLCIRQPPASSSNLKHPSFPLASTLLVLLYDATEHWNHRQERSRRNIRSTSYINRPRYKNVGDNKSRRKLKLGEKPYGSSILLHTAMAKTRGWTPRPWQKSY</sequence>
<evidence type="ECO:0000313" key="1">
    <source>
        <dbReference type="EMBL" id="CAI9761198.1"/>
    </source>
</evidence>
<dbReference type="EMBL" id="OU503040">
    <property type="protein sequence ID" value="CAI9761198.1"/>
    <property type="molecule type" value="Genomic_DNA"/>
</dbReference>
<name>A0AAD1Z1H5_9LAMI</name>
<gene>
    <name evidence="1" type="ORF">FPE_LOCUS8628</name>
</gene>
<dbReference type="Proteomes" id="UP000834106">
    <property type="component" value="Chromosome 5"/>
</dbReference>
<reference evidence="1" key="1">
    <citation type="submission" date="2023-05" db="EMBL/GenBank/DDBJ databases">
        <authorList>
            <person name="Huff M."/>
        </authorList>
    </citation>
    <scope>NUCLEOTIDE SEQUENCE</scope>
</reference>
<dbReference type="AlphaFoldDB" id="A0AAD1Z1H5"/>
<proteinExistence type="predicted"/>
<protein>
    <submittedName>
        <fullName evidence="1">Uncharacterized protein</fullName>
    </submittedName>
</protein>
<accession>A0AAD1Z1H5</accession>
<organism evidence="1 2">
    <name type="scientific">Fraxinus pennsylvanica</name>
    <dbReference type="NCBI Taxonomy" id="56036"/>
    <lineage>
        <taxon>Eukaryota</taxon>
        <taxon>Viridiplantae</taxon>
        <taxon>Streptophyta</taxon>
        <taxon>Embryophyta</taxon>
        <taxon>Tracheophyta</taxon>
        <taxon>Spermatophyta</taxon>
        <taxon>Magnoliopsida</taxon>
        <taxon>eudicotyledons</taxon>
        <taxon>Gunneridae</taxon>
        <taxon>Pentapetalae</taxon>
        <taxon>asterids</taxon>
        <taxon>lamiids</taxon>
        <taxon>Lamiales</taxon>
        <taxon>Oleaceae</taxon>
        <taxon>Oleeae</taxon>
        <taxon>Fraxinus</taxon>
    </lineage>
</organism>